<dbReference type="Pfam" id="PF01408">
    <property type="entry name" value="GFO_IDH_MocA"/>
    <property type="match status" value="1"/>
</dbReference>
<feature type="domain" description="GFO/IDH/MocA-like oxidoreductase" evidence="3">
    <location>
        <begin position="132"/>
        <end position="265"/>
    </location>
</feature>
<dbReference type="STRING" id="29354.IO98_20265"/>
<dbReference type="EMBL" id="JPME01000029">
    <property type="protein sequence ID" value="KEZ87813.1"/>
    <property type="molecule type" value="Genomic_DNA"/>
</dbReference>
<dbReference type="PANTHER" id="PTHR43818:SF11">
    <property type="entry name" value="BCDNA.GH03377"/>
    <property type="match status" value="1"/>
</dbReference>
<dbReference type="SUPFAM" id="SSF55347">
    <property type="entry name" value="Glyceraldehyde-3-phosphate dehydrogenase-like, C-terminal domain"/>
    <property type="match status" value="1"/>
</dbReference>
<keyword evidence="1" id="KW-0560">Oxidoreductase</keyword>
<name>A0A084JFS9_9FIRM</name>
<feature type="domain" description="Gfo/Idh/MocA-like oxidoreductase N-terminal" evidence="2">
    <location>
        <begin position="5"/>
        <end position="119"/>
    </location>
</feature>
<dbReference type="Pfam" id="PF22725">
    <property type="entry name" value="GFO_IDH_MocA_C3"/>
    <property type="match status" value="1"/>
</dbReference>
<dbReference type="Proteomes" id="UP000028525">
    <property type="component" value="Unassembled WGS sequence"/>
</dbReference>
<evidence type="ECO:0000259" key="3">
    <source>
        <dbReference type="Pfam" id="PF22725"/>
    </source>
</evidence>
<comment type="caution">
    <text evidence="4">The sequence shown here is derived from an EMBL/GenBank/DDBJ whole genome shotgun (WGS) entry which is preliminary data.</text>
</comment>
<organism evidence="4 5">
    <name type="scientific">Lacrimispora celerecrescens</name>
    <dbReference type="NCBI Taxonomy" id="29354"/>
    <lineage>
        <taxon>Bacteria</taxon>
        <taxon>Bacillati</taxon>
        <taxon>Bacillota</taxon>
        <taxon>Clostridia</taxon>
        <taxon>Lachnospirales</taxon>
        <taxon>Lachnospiraceae</taxon>
        <taxon>Lacrimispora</taxon>
    </lineage>
</organism>
<dbReference type="Gene3D" id="3.40.50.720">
    <property type="entry name" value="NAD(P)-binding Rossmann-like Domain"/>
    <property type="match status" value="1"/>
</dbReference>
<evidence type="ECO:0000313" key="4">
    <source>
        <dbReference type="EMBL" id="KEZ87813.1"/>
    </source>
</evidence>
<proteinExistence type="predicted"/>
<dbReference type="Gene3D" id="3.30.360.10">
    <property type="entry name" value="Dihydrodipicolinate Reductase, domain 2"/>
    <property type="match status" value="1"/>
</dbReference>
<gene>
    <name evidence="4" type="ORF">IO98_20265</name>
</gene>
<dbReference type="InterPro" id="IPR050463">
    <property type="entry name" value="Gfo/Idh/MocA_oxidrdct_glycsds"/>
</dbReference>
<reference evidence="4 5" key="1">
    <citation type="submission" date="2014-07" db="EMBL/GenBank/DDBJ databases">
        <title>Draft genome of Clostridium celerecrescens 152B isolated from sediments associated with methane hydrate from Krishna Godavari basin.</title>
        <authorList>
            <person name="Honkalas V.S."/>
            <person name="Dabir A.P."/>
            <person name="Arora P."/>
            <person name="Dhakephalkar P.K."/>
        </authorList>
    </citation>
    <scope>NUCLEOTIDE SEQUENCE [LARGE SCALE GENOMIC DNA]</scope>
    <source>
        <strain evidence="4 5">152B</strain>
    </source>
</reference>
<dbReference type="InterPro" id="IPR000683">
    <property type="entry name" value="Gfo/Idh/MocA-like_OxRdtase_N"/>
</dbReference>
<keyword evidence="5" id="KW-1185">Reference proteome</keyword>
<dbReference type="InterPro" id="IPR055170">
    <property type="entry name" value="GFO_IDH_MocA-like_dom"/>
</dbReference>
<dbReference type="PANTHER" id="PTHR43818">
    <property type="entry name" value="BCDNA.GH03377"/>
    <property type="match status" value="1"/>
</dbReference>
<dbReference type="AlphaFoldDB" id="A0A084JFS9"/>
<evidence type="ECO:0000313" key="5">
    <source>
        <dbReference type="Proteomes" id="UP000028525"/>
    </source>
</evidence>
<dbReference type="RefSeq" id="WP_038284056.1">
    <property type="nucleotide sequence ID" value="NZ_JPME01000029.1"/>
</dbReference>
<dbReference type="InterPro" id="IPR036291">
    <property type="entry name" value="NAD(P)-bd_dom_sf"/>
</dbReference>
<dbReference type="OrthoDB" id="9815825at2"/>
<evidence type="ECO:0000256" key="1">
    <source>
        <dbReference type="ARBA" id="ARBA00023002"/>
    </source>
</evidence>
<accession>A0A084JFS9</accession>
<dbReference type="GO" id="GO:0016491">
    <property type="term" value="F:oxidoreductase activity"/>
    <property type="evidence" value="ECO:0007669"/>
    <property type="project" value="UniProtKB-KW"/>
</dbReference>
<dbReference type="SUPFAM" id="SSF51735">
    <property type="entry name" value="NAD(P)-binding Rossmann-fold domains"/>
    <property type="match status" value="1"/>
</dbReference>
<protein>
    <submittedName>
        <fullName evidence="4">Oxidoreductase</fullName>
    </submittedName>
</protein>
<dbReference type="GO" id="GO:0000166">
    <property type="term" value="F:nucleotide binding"/>
    <property type="evidence" value="ECO:0007669"/>
    <property type="project" value="InterPro"/>
</dbReference>
<sequence length="384" mass="42829">MRTYKIGIIGCGMISNTYIPDIQNYYHYLDICAVADTDLLRARETGEKFGIRKAYRPEELLADGEVEIVVNLTPPKFHHPVNLSILSAGKHLFTEKPFALSLSEADELINLAKDKGLMIGSAPDTFLSSGLQSMNKYIRDGIIGKPLYVTANMMSHGVEMWHPYPSPFYEEGGGPLHDMAGYYLSAIVSMLGPVDSISGACGKGFDRRPIFSKSQLGKYVDVKVPTHYSAVLKLKSGVIVSMNMSFDIWQSGLPKFEIYGTDGTISYPDPNYGGGVPSVYRKEQVLDTAFQENEEYRQRELKTYELPELYHRVNHYSRGLGVLDLAYALEYGRPNRASAELARHVTEVIEGIMTASKEQRIYKMITSCTIPRPVEPGLSVGELQ</sequence>
<evidence type="ECO:0000259" key="2">
    <source>
        <dbReference type="Pfam" id="PF01408"/>
    </source>
</evidence>